<dbReference type="AlphaFoldDB" id="A0A645FWR5"/>
<organism evidence="1">
    <name type="scientific">bioreactor metagenome</name>
    <dbReference type="NCBI Taxonomy" id="1076179"/>
    <lineage>
        <taxon>unclassified sequences</taxon>
        <taxon>metagenomes</taxon>
        <taxon>ecological metagenomes</taxon>
    </lineage>
</organism>
<comment type="caution">
    <text evidence="1">The sequence shown here is derived from an EMBL/GenBank/DDBJ whole genome shotgun (WGS) entry which is preliminary data.</text>
</comment>
<name>A0A645FWR5_9ZZZZ</name>
<proteinExistence type="predicted"/>
<accession>A0A645FWR5</accession>
<sequence length="75" mass="8598">MVGDPVIETKHQIEVIINLVIDDAFDIRINADELRSLHHLHRLVDQMHAPIVHHAAAIFFVQMPFMDASVRCMQS</sequence>
<evidence type="ECO:0000313" key="1">
    <source>
        <dbReference type="EMBL" id="MPN16374.1"/>
    </source>
</evidence>
<reference evidence="1" key="1">
    <citation type="submission" date="2019-08" db="EMBL/GenBank/DDBJ databases">
        <authorList>
            <person name="Kucharzyk K."/>
            <person name="Murdoch R.W."/>
            <person name="Higgins S."/>
            <person name="Loffler F."/>
        </authorList>
    </citation>
    <scope>NUCLEOTIDE SEQUENCE</scope>
</reference>
<gene>
    <name evidence="1" type="ORF">SDC9_163713</name>
</gene>
<protein>
    <submittedName>
        <fullName evidence="1">Uncharacterized protein</fullName>
    </submittedName>
</protein>
<dbReference type="EMBL" id="VSSQ01063322">
    <property type="protein sequence ID" value="MPN16374.1"/>
    <property type="molecule type" value="Genomic_DNA"/>
</dbReference>